<comment type="caution">
    <text evidence="2">The sequence shown here is derived from an EMBL/GenBank/DDBJ whole genome shotgun (WGS) entry which is preliminary data.</text>
</comment>
<dbReference type="Proteomes" id="UP000026739">
    <property type="component" value="Unassembled WGS sequence"/>
</dbReference>
<dbReference type="Pfam" id="PF19649">
    <property type="entry name" value="DUF6152"/>
    <property type="match status" value="1"/>
</dbReference>
<evidence type="ECO:0000313" key="3">
    <source>
        <dbReference type="Proteomes" id="UP000026739"/>
    </source>
</evidence>
<evidence type="ECO:0000313" key="2">
    <source>
        <dbReference type="EMBL" id="KDD65086.1"/>
    </source>
</evidence>
<protein>
    <submittedName>
        <fullName evidence="2">Uncharacterized protein</fullName>
    </submittedName>
</protein>
<dbReference type="InterPro" id="IPR046150">
    <property type="entry name" value="DUF6152"/>
</dbReference>
<dbReference type="RefSeq" id="WP_033062001.1">
    <property type="nucleotide sequence ID" value="NZ_AZQQ01000110.1"/>
</dbReference>
<feature type="chain" id="PRO_5001576213" evidence="1">
    <location>
        <begin position="32"/>
        <end position="130"/>
    </location>
</feature>
<gene>
    <name evidence="2" type="ORF">V466_30370</name>
</gene>
<organism evidence="2 3">
    <name type="scientific">Pseudomonas mandelii PD30</name>
    <dbReference type="NCBI Taxonomy" id="1419583"/>
    <lineage>
        <taxon>Bacteria</taxon>
        <taxon>Pseudomonadati</taxon>
        <taxon>Pseudomonadota</taxon>
        <taxon>Gammaproteobacteria</taxon>
        <taxon>Pseudomonadales</taxon>
        <taxon>Pseudomonadaceae</taxon>
        <taxon>Pseudomonas</taxon>
    </lineage>
</organism>
<reference evidence="2 3" key="1">
    <citation type="submission" date="2013-12" db="EMBL/GenBank/DDBJ databases">
        <authorList>
            <person name="Formusa P.A."/>
            <person name="Habash M."/>
            <person name="Lee H."/>
            <person name="Trevors J.T."/>
        </authorList>
    </citation>
    <scope>NUCLEOTIDE SEQUENCE [LARGE SCALE GENOMIC DNA]</scope>
    <source>
        <strain evidence="2 3">PD30</strain>
    </source>
</reference>
<dbReference type="AlphaFoldDB" id="A0A059KSW1"/>
<sequence>MTLLSPSPLLRQGLCLLTLFACSALAPIASAHHSFALFDQTQTVSIKGVVERFAWTNPHITIYVDTPGPPAQRFKIETGSVNALQRTGWSAESIKAGESAEVSFKPLKNGEPGGLLVEIKIGDVVLTGGG</sequence>
<keyword evidence="1" id="KW-0732">Signal</keyword>
<proteinExistence type="predicted"/>
<accession>A0A059KSW1</accession>
<evidence type="ECO:0000256" key="1">
    <source>
        <dbReference type="SAM" id="SignalP"/>
    </source>
</evidence>
<feature type="signal peptide" evidence="1">
    <location>
        <begin position="1"/>
        <end position="31"/>
    </location>
</feature>
<dbReference type="eggNOG" id="ENOG503359Y">
    <property type="taxonomic scope" value="Bacteria"/>
</dbReference>
<name>A0A059KSW1_9PSED</name>
<dbReference type="EMBL" id="AZQQ01000110">
    <property type="protein sequence ID" value="KDD65086.1"/>
    <property type="molecule type" value="Genomic_DNA"/>
</dbReference>